<dbReference type="NCBIfam" id="TIGR01509">
    <property type="entry name" value="HAD-SF-IA-v3"/>
    <property type="match status" value="1"/>
</dbReference>
<protein>
    <recommendedName>
        <fullName evidence="3">Pseudouridine-5'-phosphatase</fullName>
    </recommendedName>
</protein>
<dbReference type="InterPro" id="IPR036412">
    <property type="entry name" value="HAD-like_sf"/>
</dbReference>
<gene>
    <name evidence="1" type="ORF">B9G98_03375</name>
</gene>
<dbReference type="Proteomes" id="UP000238350">
    <property type="component" value="Unassembled WGS sequence"/>
</dbReference>
<dbReference type="PANTHER" id="PTHR18901:SF38">
    <property type="entry name" value="PSEUDOURIDINE-5'-PHOSPHATASE"/>
    <property type="match status" value="1"/>
</dbReference>
<evidence type="ECO:0000313" key="2">
    <source>
        <dbReference type="Proteomes" id="UP000238350"/>
    </source>
</evidence>
<dbReference type="Gene3D" id="3.40.50.1000">
    <property type="entry name" value="HAD superfamily/HAD-like"/>
    <property type="match status" value="1"/>
</dbReference>
<dbReference type="OrthoDB" id="40579at2759"/>
<dbReference type="STRING" id="45607.A0A2T0FLA0"/>
<accession>A0A2T0FLA0</accession>
<sequence length="242" mass="27055">MIKACLFDMDGLLLNTEDLYTETTNEVLAEHGKGPLPWDVKINLQGRPGTDAAKHFLDWAQLPYTPEELFAKTSKIQETKWPRAAFMPGALELLQFLDENDIPFALATSSHTLNYQRKTDHLRHGFDLFRHHVVTGDDERVPAGRGKPHPDIWHAALESLNKEQKAAGKPLIEPHECLVFEDAVPGVRSGVASGATVIWVPHPEAMKVLGREEADRIIGGHGEILTSLEQFDRAKYGLVKQK</sequence>
<dbReference type="InterPro" id="IPR023214">
    <property type="entry name" value="HAD_sf"/>
</dbReference>
<dbReference type="Pfam" id="PF00702">
    <property type="entry name" value="Hydrolase"/>
    <property type="match status" value="1"/>
</dbReference>
<dbReference type="SFLD" id="SFLDG01135">
    <property type="entry name" value="C1.5.6:_HAD__Beta-PGM__Phospha"/>
    <property type="match status" value="1"/>
</dbReference>
<name>A0A2T0FLA0_9ASCO</name>
<comment type="caution">
    <text evidence="1">The sequence shown here is derived from an EMBL/GenBank/DDBJ whole genome shotgun (WGS) entry which is preliminary data.</text>
</comment>
<dbReference type="Gene3D" id="1.10.150.240">
    <property type="entry name" value="Putative phosphatase, domain 2"/>
    <property type="match status" value="1"/>
</dbReference>
<dbReference type="GO" id="GO:0016791">
    <property type="term" value="F:phosphatase activity"/>
    <property type="evidence" value="ECO:0007669"/>
    <property type="project" value="TreeGrafter"/>
</dbReference>
<dbReference type="InterPro" id="IPR023198">
    <property type="entry name" value="PGP-like_dom2"/>
</dbReference>
<dbReference type="AlphaFoldDB" id="A0A2T0FLA0"/>
<organism evidence="1 2">
    <name type="scientific">Wickerhamiella sorbophila</name>
    <dbReference type="NCBI Taxonomy" id="45607"/>
    <lineage>
        <taxon>Eukaryota</taxon>
        <taxon>Fungi</taxon>
        <taxon>Dikarya</taxon>
        <taxon>Ascomycota</taxon>
        <taxon>Saccharomycotina</taxon>
        <taxon>Dipodascomycetes</taxon>
        <taxon>Dipodascales</taxon>
        <taxon>Trichomonascaceae</taxon>
        <taxon>Wickerhamiella</taxon>
    </lineage>
</organism>
<dbReference type="SUPFAM" id="SSF56784">
    <property type="entry name" value="HAD-like"/>
    <property type="match status" value="1"/>
</dbReference>
<dbReference type="FunFam" id="1.10.150.240:FF:000001">
    <property type="entry name" value="Haloacid dehalogenase-like hydrolase domain"/>
    <property type="match status" value="1"/>
</dbReference>
<dbReference type="PANTHER" id="PTHR18901">
    <property type="entry name" value="2-DEOXYGLUCOSE-6-PHOSPHATE PHOSPHATASE 2"/>
    <property type="match status" value="1"/>
</dbReference>
<dbReference type="SFLD" id="SFLDG01129">
    <property type="entry name" value="C1.5:_HAD__Beta-PGM__Phosphata"/>
    <property type="match status" value="1"/>
</dbReference>
<evidence type="ECO:0000313" key="1">
    <source>
        <dbReference type="EMBL" id="PRT55755.1"/>
    </source>
</evidence>
<dbReference type="RefSeq" id="XP_024665700.1">
    <property type="nucleotide sequence ID" value="XM_024809932.1"/>
</dbReference>
<dbReference type="EMBL" id="NDIQ01000022">
    <property type="protein sequence ID" value="PRT55755.1"/>
    <property type="molecule type" value="Genomic_DNA"/>
</dbReference>
<dbReference type="GeneID" id="36517123"/>
<dbReference type="SFLD" id="SFLDS00003">
    <property type="entry name" value="Haloacid_Dehalogenase"/>
    <property type="match status" value="1"/>
</dbReference>
<reference evidence="1 2" key="1">
    <citation type="submission" date="2017-04" db="EMBL/GenBank/DDBJ databases">
        <title>Genome sequencing of [Candida] sorbophila.</title>
        <authorList>
            <person name="Ahn J.O."/>
        </authorList>
    </citation>
    <scope>NUCLEOTIDE SEQUENCE [LARGE SCALE GENOMIC DNA]</scope>
    <source>
        <strain evidence="1 2">DS02</strain>
    </source>
</reference>
<dbReference type="InterPro" id="IPR006439">
    <property type="entry name" value="HAD-SF_hydro_IA"/>
</dbReference>
<keyword evidence="2" id="KW-1185">Reference proteome</keyword>
<evidence type="ECO:0008006" key="3">
    <source>
        <dbReference type="Google" id="ProtNLM"/>
    </source>
</evidence>
<proteinExistence type="predicted"/>